<feature type="transmembrane region" description="Helical" evidence="12">
    <location>
        <begin position="20"/>
        <end position="40"/>
    </location>
</feature>
<dbReference type="InterPro" id="IPR003661">
    <property type="entry name" value="HisK_dim/P_dom"/>
</dbReference>
<dbReference type="PANTHER" id="PTHR43547:SF2">
    <property type="entry name" value="HYBRID SIGNAL TRANSDUCTION HISTIDINE KINASE C"/>
    <property type="match status" value="1"/>
</dbReference>
<dbReference type="AlphaFoldDB" id="A0A2H0U8G9"/>
<dbReference type="InterPro" id="IPR036890">
    <property type="entry name" value="HATPase_C_sf"/>
</dbReference>
<evidence type="ECO:0000313" key="14">
    <source>
        <dbReference type="EMBL" id="PIR82660.1"/>
    </source>
</evidence>
<dbReference type="InterPro" id="IPR004358">
    <property type="entry name" value="Sig_transdc_His_kin-like_C"/>
</dbReference>
<accession>A0A2H0U8G9</accession>
<feature type="transmembrane region" description="Helical" evidence="12">
    <location>
        <begin position="277"/>
        <end position="294"/>
    </location>
</feature>
<dbReference type="InterPro" id="IPR005467">
    <property type="entry name" value="His_kinase_dom"/>
</dbReference>
<evidence type="ECO:0000256" key="6">
    <source>
        <dbReference type="ARBA" id="ARBA00022679"/>
    </source>
</evidence>
<evidence type="ECO:0000256" key="11">
    <source>
        <dbReference type="SAM" id="MobiDB-lite"/>
    </source>
</evidence>
<dbReference type="EC" id="2.7.13.3" evidence="3"/>
<comment type="catalytic activity">
    <reaction evidence="1">
        <text>ATP + protein L-histidine = ADP + protein N-phospho-L-histidine.</text>
        <dbReference type="EC" id="2.7.13.3"/>
    </reaction>
</comment>
<dbReference type="CDD" id="cd00082">
    <property type="entry name" value="HisKA"/>
    <property type="match status" value="1"/>
</dbReference>
<evidence type="ECO:0000256" key="12">
    <source>
        <dbReference type="SAM" id="Phobius"/>
    </source>
</evidence>
<feature type="transmembrane region" description="Helical" evidence="12">
    <location>
        <begin position="88"/>
        <end position="108"/>
    </location>
</feature>
<dbReference type="EMBL" id="PFBM01000009">
    <property type="protein sequence ID" value="PIR82660.1"/>
    <property type="molecule type" value="Genomic_DNA"/>
</dbReference>
<feature type="transmembrane region" description="Helical" evidence="12">
    <location>
        <begin position="245"/>
        <end position="265"/>
    </location>
</feature>
<gene>
    <name evidence="14" type="ORF">COU20_01295</name>
</gene>
<dbReference type="Gene3D" id="3.30.565.10">
    <property type="entry name" value="Histidine kinase-like ATPase, C-terminal domain"/>
    <property type="match status" value="1"/>
</dbReference>
<evidence type="ECO:0000313" key="15">
    <source>
        <dbReference type="Proteomes" id="UP000231379"/>
    </source>
</evidence>
<keyword evidence="5" id="KW-0597">Phosphoprotein</keyword>
<evidence type="ECO:0000256" key="3">
    <source>
        <dbReference type="ARBA" id="ARBA00012438"/>
    </source>
</evidence>
<dbReference type="SUPFAM" id="SSF55874">
    <property type="entry name" value="ATPase domain of HSP90 chaperone/DNA topoisomerase II/histidine kinase"/>
    <property type="match status" value="1"/>
</dbReference>
<evidence type="ECO:0000256" key="1">
    <source>
        <dbReference type="ARBA" id="ARBA00000085"/>
    </source>
</evidence>
<protein>
    <recommendedName>
        <fullName evidence="3">histidine kinase</fullName>
        <ecNumber evidence="3">2.7.13.3</ecNumber>
    </recommendedName>
</protein>
<dbReference type="GO" id="GO:0000155">
    <property type="term" value="F:phosphorelay sensor kinase activity"/>
    <property type="evidence" value="ECO:0007669"/>
    <property type="project" value="InterPro"/>
</dbReference>
<dbReference type="GO" id="GO:0005886">
    <property type="term" value="C:plasma membrane"/>
    <property type="evidence" value="ECO:0007669"/>
    <property type="project" value="UniProtKB-SubCell"/>
</dbReference>
<sequence length="567" mass="61675">MGMREWACAQLPLSRKELFFAGVTFAAYFFAAKLGLYLYYAFETSPALIWPPVGIALAAVLLGGHKMWLPILLAQHLALISHFTGVHTISLVIASAYALQAVAALYLLRRFGFDMAMTSARSAMTFVGVVIAATVIEPAIATAWQLYSGTLGVSPLVNLGRAWGGGVFSALIVAPLVLVWYRGWRTALAEIAARRAELALAFATLAGVVYAVFWTPHTRVLGATVIFMLPAALLWFVLRFNPRLLALAVFVSAVGGIAGTIITLPGAGSLSAQLLNVQVYIGLIAALFIVFAAVEEERRQGFRKLRELYAQASAADRAKSEFIAILAHELRNPLAPIVSSLDLLRMQPQTAESAEAIHRAEQHTIMIRRLLDGLLDTARLSQGKFVLRKELVRLQDIVDQSVASVEDYVRTRRHTLRVIQPEEPVMLYADAVRVKQILINLLTNACKYTPPCGYVELYAEARDGHVLIRVSDTGEGISSAARPRLYTPFSQVHEAPERGTGLGIGLFLTKRLVEMHNGKIQADSDGPGQGSTFSVYLPLSMEGARRYREDAPAPAAAQPEAVAGGSR</sequence>
<keyword evidence="9 12" id="KW-1133">Transmembrane helix</keyword>
<feature type="region of interest" description="Disordered" evidence="11">
    <location>
        <begin position="547"/>
        <end position="567"/>
    </location>
</feature>
<feature type="transmembrane region" description="Helical" evidence="12">
    <location>
        <begin position="220"/>
        <end position="238"/>
    </location>
</feature>
<keyword evidence="10 12" id="KW-0472">Membrane</keyword>
<feature type="transmembrane region" description="Helical" evidence="12">
    <location>
        <begin position="47"/>
        <end position="68"/>
    </location>
</feature>
<feature type="transmembrane region" description="Helical" evidence="12">
    <location>
        <begin position="162"/>
        <end position="184"/>
    </location>
</feature>
<dbReference type="PANTHER" id="PTHR43547">
    <property type="entry name" value="TWO-COMPONENT HISTIDINE KINASE"/>
    <property type="match status" value="1"/>
</dbReference>
<reference evidence="15" key="1">
    <citation type="submission" date="2017-09" db="EMBL/GenBank/DDBJ databases">
        <title>Depth-based differentiation of microbial function through sediment-hosted aquifers and enrichment of novel symbionts in the deep terrestrial subsurface.</title>
        <authorList>
            <person name="Probst A.J."/>
            <person name="Ladd B."/>
            <person name="Jarett J.K."/>
            <person name="Geller-Mcgrath D.E."/>
            <person name="Sieber C.M.K."/>
            <person name="Emerson J.B."/>
            <person name="Anantharaman K."/>
            <person name="Thomas B.C."/>
            <person name="Malmstrom R."/>
            <person name="Stieglmeier M."/>
            <person name="Klingl A."/>
            <person name="Woyke T."/>
            <person name="Ryan C.M."/>
            <person name="Banfield J.F."/>
        </authorList>
    </citation>
    <scope>NUCLEOTIDE SEQUENCE [LARGE SCALE GENOMIC DNA]</scope>
</reference>
<proteinExistence type="predicted"/>
<dbReference type="PRINTS" id="PR00344">
    <property type="entry name" value="BCTRLSENSOR"/>
</dbReference>
<dbReference type="Pfam" id="PF02518">
    <property type="entry name" value="HATPase_c"/>
    <property type="match status" value="1"/>
</dbReference>
<evidence type="ECO:0000256" key="2">
    <source>
        <dbReference type="ARBA" id="ARBA00004651"/>
    </source>
</evidence>
<dbReference type="InterPro" id="IPR036097">
    <property type="entry name" value="HisK_dim/P_sf"/>
</dbReference>
<dbReference type="Proteomes" id="UP000231379">
    <property type="component" value="Unassembled WGS sequence"/>
</dbReference>
<keyword evidence="7 12" id="KW-0812">Transmembrane</keyword>
<evidence type="ECO:0000256" key="4">
    <source>
        <dbReference type="ARBA" id="ARBA00022475"/>
    </source>
</evidence>
<evidence type="ECO:0000256" key="7">
    <source>
        <dbReference type="ARBA" id="ARBA00022692"/>
    </source>
</evidence>
<comment type="caution">
    <text evidence="14">The sequence shown here is derived from an EMBL/GenBank/DDBJ whole genome shotgun (WGS) entry which is preliminary data.</text>
</comment>
<feature type="transmembrane region" description="Helical" evidence="12">
    <location>
        <begin position="120"/>
        <end position="142"/>
    </location>
</feature>
<dbReference type="Gene3D" id="1.10.287.130">
    <property type="match status" value="1"/>
</dbReference>
<feature type="compositionally biased region" description="Low complexity" evidence="11">
    <location>
        <begin position="552"/>
        <end position="567"/>
    </location>
</feature>
<evidence type="ECO:0000256" key="8">
    <source>
        <dbReference type="ARBA" id="ARBA00022777"/>
    </source>
</evidence>
<dbReference type="InterPro" id="IPR003594">
    <property type="entry name" value="HATPase_dom"/>
</dbReference>
<evidence type="ECO:0000256" key="10">
    <source>
        <dbReference type="ARBA" id="ARBA00023136"/>
    </source>
</evidence>
<keyword evidence="8" id="KW-0418">Kinase</keyword>
<evidence type="ECO:0000256" key="9">
    <source>
        <dbReference type="ARBA" id="ARBA00022989"/>
    </source>
</evidence>
<evidence type="ECO:0000259" key="13">
    <source>
        <dbReference type="PROSITE" id="PS50109"/>
    </source>
</evidence>
<dbReference type="SMART" id="SM00387">
    <property type="entry name" value="HATPase_c"/>
    <property type="match status" value="1"/>
</dbReference>
<keyword evidence="4" id="KW-1003">Cell membrane</keyword>
<feature type="transmembrane region" description="Helical" evidence="12">
    <location>
        <begin position="196"/>
        <end position="214"/>
    </location>
</feature>
<dbReference type="InterPro" id="IPR007895">
    <property type="entry name" value="MASE1"/>
</dbReference>
<name>A0A2H0U8G9_9BACT</name>
<dbReference type="PROSITE" id="PS50109">
    <property type="entry name" value="HIS_KIN"/>
    <property type="match status" value="1"/>
</dbReference>
<evidence type="ECO:0000256" key="5">
    <source>
        <dbReference type="ARBA" id="ARBA00022553"/>
    </source>
</evidence>
<dbReference type="SMART" id="SM00388">
    <property type="entry name" value="HisKA"/>
    <property type="match status" value="1"/>
</dbReference>
<keyword evidence="6" id="KW-0808">Transferase</keyword>
<dbReference type="Pfam" id="PF05231">
    <property type="entry name" value="MASE1"/>
    <property type="match status" value="1"/>
</dbReference>
<comment type="subcellular location">
    <subcellularLocation>
        <location evidence="2">Cell membrane</location>
        <topology evidence="2">Multi-pass membrane protein</topology>
    </subcellularLocation>
</comment>
<dbReference type="SUPFAM" id="SSF47384">
    <property type="entry name" value="Homodimeric domain of signal transducing histidine kinase"/>
    <property type="match status" value="1"/>
</dbReference>
<dbReference type="FunFam" id="3.30.565.10:FF:000006">
    <property type="entry name" value="Sensor histidine kinase WalK"/>
    <property type="match status" value="1"/>
</dbReference>
<organism evidence="14 15">
    <name type="scientific">Candidatus Kaiserbacteria bacterium CG10_big_fil_rev_8_21_14_0_10_59_10</name>
    <dbReference type="NCBI Taxonomy" id="1974612"/>
    <lineage>
        <taxon>Bacteria</taxon>
        <taxon>Candidatus Kaiseribacteriota</taxon>
    </lineage>
</organism>
<feature type="domain" description="Histidine kinase" evidence="13">
    <location>
        <begin position="325"/>
        <end position="541"/>
    </location>
</feature>
<dbReference type="Pfam" id="PF00512">
    <property type="entry name" value="HisKA"/>
    <property type="match status" value="1"/>
</dbReference>